<dbReference type="InterPro" id="IPR007034">
    <property type="entry name" value="BMS1_TSR1_C"/>
</dbReference>
<evidence type="ECO:0000313" key="5">
    <source>
        <dbReference type="EMBL" id="KAL3777581.1"/>
    </source>
</evidence>
<dbReference type="Pfam" id="PF08142">
    <property type="entry name" value="AARP2CN"/>
    <property type="match status" value="1"/>
</dbReference>
<name>A0ABD3NR59_9STRA</name>
<organism evidence="5 6">
    <name type="scientific">Cyclotella atomus</name>
    <dbReference type="NCBI Taxonomy" id="382360"/>
    <lineage>
        <taxon>Eukaryota</taxon>
        <taxon>Sar</taxon>
        <taxon>Stramenopiles</taxon>
        <taxon>Ochrophyta</taxon>
        <taxon>Bacillariophyta</taxon>
        <taxon>Coscinodiscophyceae</taxon>
        <taxon>Thalassiosirophycidae</taxon>
        <taxon>Stephanodiscales</taxon>
        <taxon>Stephanodiscaceae</taxon>
        <taxon>Cyclotella</taxon>
    </lineage>
</organism>
<dbReference type="AlphaFoldDB" id="A0ABD3NR59"/>
<feature type="compositionally biased region" description="Basic and acidic residues" evidence="2">
    <location>
        <begin position="53"/>
        <end position="69"/>
    </location>
</feature>
<evidence type="ECO:0000313" key="6">
    <source>
        <dbReference type="Proteomes" id="UP001530400"/>
    </source>
</evidence>
<evidence type="ECO:0000259" key="4">
    <source>
        <dbReference type="SMART" id="SM01362"/>
    </source>
</evidence>
<reference evidence="5 6" key="1">
    <citation type="submission" date="2024-10" db="EMBL/GenBank/DDBJ databases">
        <title>Updated reference genomes for cyclostephanoid diatoms.</title>
        <authorList>
            <person name="Roberts W.R."/>
            <person name="Alverson A.J."/>
        </authorList>
    </citation>
    <scope>NUCLEOTIDE SEQUENCE [LARGE SCALE GENOMIC DNA]</scope>
    <source>
        <strain evidence="5 6">AJA010-31</strain>
    </source>
</reference>
<dbReference type="Proteomes" id="UP001530400">
    <property type="component" value="Unassembled WGS sequence"/>
</dbReference>
<accession>A0ABD3NR59</accession>
<dbReference type="SMART" id="SM01362">
    <property type="entry name" value="DUF663"/>
    <property type="match status" value="1"/>
</dbReference>
<evidence type="ECO:0000256" key="1">
    <source>
        <dbReference type="ARBA" id="ARBA00038288"/>
    </source>
</evidence>
<evidence type="ECO:0000259" key="3">
    <source>
        <dbReference type="SMART" id="SM00785"/>
    </source>
</evidence>
<comment type="caution">
    <text evidence="5">The sequence shown here is derived from an EMBL/GenBank/DDBJ whole genome shotgun (WGS) entry which is preliminary data.</text>
</comment>
<dbReference type="PANTHER" id="PTHR12858">
    <property type="entry name" value="RIBOSOME BIOGENESIS PROTEIN"/>
    <property type="match status" value="1"/>
</dbReference>
<feature type="region of interest" description="Disordered" evidence="2">
    <location>
        <begin position="1"/>
        <end position="69"/>
    </location>
</feature>
<sequence length="1014" mass="110828">MSPAAPHSHRSGKLKQQNKKNKRSNASKRSLNRRAGGKVQAKKGINSSTTSKAKADRVNEAKQRRDLKKKELLASRRGVDFGGAANELGRIADRTARPRIVGIISLSEEEEWMEEKVRDVLIENCDRHVLCSSGEGVKSSVTVHYGANKKSSPTSGNLTLLTNTSSFRSQYTQRGTQNNYADQDASIQSALDLCRICDLVLFVIDGRSVINAIDHADGTAAGGGMSIAATSIKTSANTAHLDHVISERGDRILTAIKSQGLPTPVTLIVHGDETNSGNDVGDFVVMETEADEMNDDGEEHMSLDLRCATSQHTSRSAKSTLRAYMRRRADLKRYATRLAFTEFGENNCKIMELELGDSFGGVAESSSNTLATATTASTSKSQQTSISALVRALCTVSATGPTWVSDAPRPYLVTDGTANSSSAIYNSGSKVDVGPPAVAYNSDDRELKLTGYIYGNAIPWNTNHLVHVPHLGTFPVKNISLSGLGNDTLPPIVVAERKNRPTKGNIEMQDAASGARVLAESNPEDRESMDMFAVPDALEGEQNLIGFDDHDGINEDFNDDVEKGDGSNFKPGTERPAGWSDYQSAWLDAIDETEDAFDHGELAFSLNRKAGDATTVGGDDMMDDDIEVNAEDRRALLAQRKKDQKDDLEFPDEVAVEEEGAARDRYARYRALKSFRKSHWDPKENLPDTYGAVYHFASFKATQKDVMADAKDLNEIVGKHGFGSDLIGGVNNSTNEDDNMDSEEEDDDAIARACVPTGAYVTITLENVPPQAFSRVAPDAILSAVSLLPHENKVSVLHAGLSQTSKCEADSEVPVKSKDVLTFRCGWKTWQGRPIFSQNNLNSDKHKFERFMPVEGAFFACTMFGTVTYSPCPVLVFRESEEEVGGGKKRELLAHGSMIGADADRIVLKRIILTGYPTRVHKRHATVKYMFYNPEDVKWFQPAGLSTKHGLQGNIIQSVGDHGVMKCLFNAPIKQHDTVCLPLYKRVFPKFAPSEQDNGDDGKSCLVSKHLTEL</sequence>
<dbReference type="SMART" id="SM00785">
    <property type="entry name" value="AARP2CN"/>
    <property type="match status" value="1"/>
</dbReference>
<protein>
    <recommendedName>
        <fullName evidence="7">Ribosome biogenesis protein BMS1/TSR1 C-terminal domain-containing protein</fullName>
    </recommendedName>
</protein>
<dbReference type="InterPro" id="IPR039761">
    <property type="entry name" value="Bms1/Tsr1"/>
</dbReference>
<comment type="similarity">
    <text evidence="1">Belongs to the TRAFAC class translation factor GTPase superfamily. Bms1-like GTPase family. TSR1 subfamily.</text>
</comment>
<feature type="domain" description="Ribosome biogenesis protein BMS1/TSR1 C-terminal" evidence="4">
    <location>
        <begin position="653"/>
        <end position="987"/>
    </location>
</feature>
<dbReference type="Pfam" id="PF04950">
    <property type="entry name" value="RIBIOP_C"/>
    <property type="match status" value="1"/>
</dbReference>
<evidence type="ECO:0000256" key="2">
    <source>
        <dbReference type="SAM" id="MobiDB-lite"/>
    </source>
</evidence>
<dbReference type="PANTHER" id="PTHR12858:SF1">
    <property type="entry name" value="PRE-RRNA-PROCESSING PROTEIN TSR1 HOMOLOG"/>
    <property type="match status" value="1"/>
</dbReference>
<keyword evidence="6" id="KW-1185">Reference proteome</keyword>
<feature type="domain" description="AARP2CN" evidence="3">
    <location>
        <begin position="385"/>
        <end position="486"/>
    </location>
</feature>
<dbReference type="EMBL" id="JALLPJ020001036">
    <property type="protein sequence ID" value="KAL3777581.1"/>
    <property type="molecule type" value="Genomic_DNA"/>
</dbReference>
<proteinExistence type="inferred from homology"/>
<evidence type="ECO:0008006" key="7">
    <source>
        <dbReference type="Google" id="ProtNLM"/>
    </source>
</evidence>
<gene>
    <name evidence="5" type="ORF">ACHAWO_008869</name>
</gene>
<feature type="compositionally biased region" description="Basic residues" evidence="2">
    <location>
        <begin position="7"/>
        <end position="36"/>
    </location>
</feature>
<dbReference type="InterPro" id="IPR012948">
    <property type="entry name" value="AARP2CN"/>
</dbReference>